<comment type="caution">
    <text evidence="8">The sequence shown here is derived from an EMBL/GenBank/DDBJ whole genome shotgun (WGS) entry which is preliminary data.</text>
</comment>
<dbReference type="InterPro" id="IPR046341">
    <property type="entry name" value="SET_dom_sf"/>
</dbReference>
<feature type="non-terminal residue" evidence="8">
    <location>
        <position position="1285"/>
    </location>
</feature>
<dbReference type="Pfam" id="PF05033">
    <property type="entry name" value="Pre-SET"/>
    <property type="match status" value="1"/>
</dbReference>
<dbReference type="Gene3D" id="2.170.270.10">
    <property type="entry name" value="SET domain"/>
    <property type="match status" value="1"/>
</dbReference>
<dbReference type="SUPFAM" id="SSF82199">
    <property type="entry name" value="SET domain"/>
    <property type="match status" value="1"/>
</dbReference>
<dbReference type="GO" id="GO:0010629">
    <property type="term" value="P:negative regulation of gene expression"/>
    <property type="evidence" value="ECO:0007669"/>
    <property type="project" value="TreeGrafter"/>
</dbReference>
<feature type="compositionally biased region" description="Acidic residues" evidence="6">
    <location>
        <begin position="16"/>
        <end position="36"/>
    </location>
</feature>
<organism evidence="8 9">
    <name type="scientific">Pristionchus mayeri</name>
    <dbReference type="NCBI Taxonomy" id="1317129"/>
    <lineage>
        <taxon>Eukaryota</taxon>
        <taxon>Metazoa</taxon>
        <taxon>Ecdysozoa</taxon>
        <taxon>Nematoda</taxon>
        <taxon>Chromadorea</taxon>
        <taxon>Rhabditida</taxon>
        <taxon>Rhabditina</taxon>
        <taxon>Diplogasteromorpha</taxon>
        <taxon>Diplogasteroidea</taxon>
        <taxon>Neodiplogasteridae</taxon>
        <taxon>Pristionchus</taxon>
    </lineage>
</organism>
<feature type="domain" description="Pre-SET" evidence="7">
    <location>
        <begin position="1038"/>
        <end position="1111"/>
    </location>
</feature>
<evidence type="ECO:0000313" key="9">
    <source>
        <dbReference type="Proteomes" id="UP001328107"/>
    </source>
</evidence>
<feature type="coiled-coil region" evidence="5">
    <location>
        <begin position="394"/>
        <end position="453"/>
    </location>
</feature>
<dbReference type="PANTHER" id="PTHR46024">
    <property type="entry name" value="HISTONE-LYSINE N-METHYLTRANSFERASE EGGLESS"/>
    <property type="match status" value="1"/>
</dbReference>
<accession>A0AAN4ZQL1</accession>
<dbReference type="GO" id="GO:0070828">
    <property type="term" value="P:heterochromatin organization"/>
    <property type="evidence" value="ECO:0007669"/>
    <property type="project" value="TreeGrafter"/>
</dbReference>
<dbReference type="GO" id="GO:0046974">
    <property type="term" value="F:histone H3K9 methyltransferase activity"/>
    <property type="evidence" value="ECO:0007669"/>
    <property type="project" value="TreeGrafter"/>
</dbReference>
<comment type="subcellular location">
    <subcellularLocation>
        <location evidence="1">Nucleus</location>
    </subcellularLocation>
</comment>
<evidence type="ECO:0000256" key="1">
    <source>
        <dbReference type="ARBA" id="ARBA00004123"/>
    </source>
</evidence>
<dbReference type="InterPro" id="IPR051516">
    <property type="entry name" value="SETDB_methyltransferase"/>
</dbReference>
<reference evidence="9" key="1">
    <citation type="submission" date="2022-10" db="EMBL/GenBank/DDBJ databases">
        <title>Genome assembly of Pristionchus species.</title>
        <authorList>
            <person name="Yoshida K."/>
            <person name="Sommer R.J."/>
        </authorList>
    </citation>
    <scope>NUCLEOTIDE SEQUENCE [LARGE SCALE GENOMIC DNA]</scope>
    <source>
        <strain evidence="9">RS5460</strain>
    </source>
</reference>
<name>A0AAN4ZQL1_9BILA</name>
<keyword evidence="2" id="KW-0808">Transferase</keyword>
<proteinExistence type="predicted"/>
<evidence type="ECO:0000256" key="3">
    <source>
        <dbReference type="ARBA" id="ARBA00022691"/>
    </source>
</evidence>
<dbReference type="PANTHER" id="PTHR46024:SF1">
    <property type="entry name" value="HISTONE-LYSINE N-METHYLTRANSFERASE EGGLESS"/>
    <property type="match status" value="1"/>
</dbReference>
<keyword evidence="3" id="KW-0949">S-adenosyl-L-methionine</keyword>
<dbReference type="GO" id="GO:0032259">
    <property type="term" value="P:methylation"/>
    <property type="evidence" value="ECO:0007669"/>
    <property type="project" value="UniProtKB-KW"/>
</dbReference>
<feature type="compositionally biased region" description="Basic and acidic residues" evidence="6">
    <location>
        <begin position="1224"/>
        <end position="1234"/>
    </location>
</feature>
<keyword evidence="9" id="KW-1185">Reference proteome</keyword>
<evidence type="ECO:0000256" key="4">
    <source>
        <dbReference type="ARBA" id="ARBA00023242"/>
    </source>
</evidence>
<evidence type="ECO:0000259" key="7">
    <source>
        <dbReference type="PROSITE" id="PS50867"/>
    </source>
</evidence>
<dbReference type="Proteomes" id="UP001328107">
    <property type="component" value="Unassembled WGS sequence"/>
</dbReference>
<feature type="compositionally biased region" description="Acidic residues" evidence="6">
    <location>
        <begin position="73"/>
        <end position="107"/>
    </location>
</feature>
<dbReference type="InterPro" id="IPR007728">
    <property type="entry name" value="Pre-SET_dom"/>
</dbReference>
<dbReference type="SMART" id="SM00468">
    <property type="entry name" value="PreSET"/>
    <property type="match status" value="1"/>
</dbReference>
<keyword evidence="2" id="KW-0489">Methyltransferase</keyword>
<dbReference type="EMBL" id="BTRK01000003">
    <property type="protein sequence ID" value="GMR44229.1"/>
    <property type="molecule type" value="Genomic_DNA"/>
</dbReference>
<evidence type="ECO:0000256" key="6">
    <source>
        <dbReference type="SAM" id="MobiDB-lite"/>
    </source>
</evidence>
<sequence>DEEAETDAPEAVVDATEADADGQEEPQADADGDEADADGKDANADGQEADADGKEIDADGQEEPQADVHGQEADADGMETDADGQEEPQADADEQEAGADADAEDADAMQPEAEADAAAIEADAVIDEGAEMKLDESMEEFEEDDDIYILDEAEDGPVINDEMRAIWKERQELADKFFDPESPTNVANLAPETRQQMAKYAAAIFEWFCCMPSPDMLGIVPPFADIAVPFPVPPGVKRALVRRDLGQRLTDVWRQTKDPEKLANHFKVPVNIAILSLIDYAFANPSYELDIIPLIKMQYIDKTDYCRDSAFILENCDPRFWKEPEELITESLDTPICTSIVLYLMTAECMRGTSLSIPWKDFERNIDDVPPEMLAGFEETLKEALKELAKDSPVKQQEKELNEMMATFEKESHELRKMESKMREQIQTDMRVLKDLEAKYMNVKDERRAQIASIKPANFDEHGAKLAQAEDEIIVTETRHKAEFASRYLLKTDVAVEAGARVLARRKEDASEKFEEATFVEMEALDPDADHALVKFASDPDASVSLPLTSIAINAPIKPKMPVMAEGIRVVARVRHPLRARDPPAFYSGTVFSKFDIQTEEYAVAFDDFFDEYINVRDMHLMLAQSFVDRPGQVARMDKRWTYLLVTPNNSIACQSTERMVFMLFFLAKYPDWALVRFPDKPGTNVATAHRDGRSWSARTLAVDRQMVWLRFDPFQDLDSSDELCLAFPCKDATHTHHDEKMYRGCPRIKQQRINSLFERTMNIYRALVDTVQPKELHQMVFAKLAEREISRHEVRRAQRLNHGGMFEPAVPAESDRSERVKMSQTARKRGTGLMEIEPAARSKNRTSKRELRKTIKYHEVEKIDYSLLPLHSPCTHECLGGNDADASDERFKEHNISPYFIPVLCGWRRIKQSFTNVFLTHLQPTPIEGIIMYRAPCGRPLFHMDAVTEYLRETRSELTVDLFNFSYKIDETAYVHVDMNTLVMDDISQGAEGRPIPVANDVDTESPPSFIYRQRRYPLNKKMADTMAMTMTNNFCSGCDCTDDCSDWTKCACQRLTHSESVRTRHALNNVTKGYTNRLLKERVGSGLYECNENCGCSRKRCINRVVQNELKIPMQMVKTYGMGWGVRTLVDIPHGTFISCYHGAVLSDNIGENYGEGDEYYADIDFYDLVETEKNNAGSDAMADQGVFFEDVGLRDLTPAEIRAVQKEDEIRCIQRHEAAAQRRARQKDVAAARRARRNERERKKEEKRKEEQKRMSGGGDAKELVKTSEEAVKDEEKKEVKE</sequence>
<dbReference type="PROSITE" id="PS50867">
    <property type="entry name" value="PRE_SET"/>
    <property type="match status" value="1"/>
</dbReference>
<dbReference type="GO" id="GO:0008270">
    <property type="term" value="F:zinc ion binding"/>
    <property type="evidence" value="ECO:0007669"/>
    <property type="project" value="InterPro"/>
</dbReference>
<feature type="compositionally biased region" description="Basic and acidic residues" evidence="6">
    <location>
        <begin position="1241"/>
        <end position="1285"/>
    </location>
</feature>
<gene>
    <name evidence="8" type="ORF">PMAYCL1PPCAC_14424</name>
</gene>
<feature type="non-terminal residue" evidence="8">
    <location>
        <position position="1"/>
    </location>
</feature>
<evidence type="ECO:0000313" key="8">
    <source>
        <dbReference type="EMBL" id="GMR44229.1"/>
    </source>
</evidence>
<protein>
    <recommendedName>
        <fullName evidence="7">Pre-SET domain-containing protein</fullName>
    </recommendedName>
</protein>
<feature type="region of interest" description="Disordered" evidence="6">
    <location>
        <begin position="1"/>
        <end position="109"/>
    </location>
</feature>
<evidence type="ECO:0000256" key="2">
    <source>
        <dbReference type="ARBA" id="ARBA00022603"/>
    </source>
</evidence>
<feature type="region of interest" description="Disordered" evidence="6">
    <location>
        <begin position="1224"/>
        <end position="1285"/>
    </location>
</feature>
<keyword evidence="4" id="KW-0539">Nucleus</keyword>
<evidence type="ECO:0000256" key="5">
    <source>
        <dbReference type="SAM" id="Coils"/>
    </source>
</evidence>
<dbReference type="GO" id="GO:0005634">
    <property type="term" value="C:nucleus"/>
    <property type="evidence" value="ECO:0007669"/>
    <property type="project" value="UniProtKB-SubCell"/>
</dbReference>
<keyword evidence="5" id="KW-0175">Coiled coil</keyword>